<gene>
    <name evidence="1" type="ORF">BDR25DRAFT_329448</name>
</gene>
<proteinExistence type="predicted"/>
<sequence>MPFSTVPFNRDPDFVDRPNMLAWVHKMCAAPGSRAALVGLGGVGKSQLAIQYCHDLREASPQTWVFWVPANTRARFEEAYRGIADRLEIPGRNDPKIDTLQLVTNWLRDEGNGQWAMILDNADDIGVFYPKQKRGRDDSEDIPAPFAVFLPQSQNGSILVTSRSKDAATRLVGGYKNIINVNAMDESQAIQLLRKKLCDTSEEDGIAALVHVLGCIPLAICQAATYINQSARMTVSRYLEEFRKNDKKKSSLLNRDAGDLRRDESASNSIVTTWEMSFEQIRKERPSAADLLSLMSFFNPQGIPESVLRVHTTRATPTVNQPILDYNDNDVGDFDEDLNILVAYSLVRVTADSDLCEMHQLVQFCTREWLSSFDQADWWRQRFMAAMAQEFPNGSFVNWARCQTLFPHVAPMFESEPAQEELLQDWAHVLSNAGWYLWMKGQYREAERILVKAVKTREKIAGQSSLSTLVSVGILALLLQSQGKYEAAEEMNRRALEGREKGKYEAAEEMNRRALEGREKALGKEHPDTLTSVYCLAFLFHQQQQHEAALALYQRASSGYQRVLGVEHLTTKACSQHYISLVQEMQRGR</sequence>
<name>A0ACB6QCP2_9PLEO</name>
<organism evidence="1 2">
    <name type="scientific">Lindgomyces ingoldianus</name>
    <dbReference type="NCBI Taxonomy" id="673940"/>
    <lineage>
        <taxon>Eukaryota</taxon>
        <taxon>Fungi</taxon>
        <taxon>Dikarya</taxon>
        <taxon>Ascomycota</taxon>
        <taxon>Pezizomycotina</taxon>
        <taxon>Dothideomycetes</taxon>
        <taxon>Pleosporomycetidae</taxon>
        <taxon>Pleosporales</taxon>
        <taxon>Lindgomycetaceae</taxon>
        <taxon>Lindgomyces</taxon>
    </lineage>
</organism>
<dbReference type="EMBL" id="MU003544">
    <property type="protein sequence ID" value="KAF2463882.1"/>
    <property type="molecule type" value="Genomic_DNA"/>
</dbReference>
<evidence type="ECO:0000313" key="1">
    <source>
        <dbReference type="EMBL" id="KAF2463882.1"/>
    </source>
</evidence>
<keyword evidence="2" id="KW-1185">Reference proteome</keyword>
<comment type="caution">
    <text evidence="1">The sequence shown here is derived from an EMBL/GenBank/DDBJ whole genome shotgun (WGS) entry which is preliminary data.</text>
</comment>
<dbReference type="Proteomes" id="UP000799755">
    <property type="component" value="Unassembled WGS sequence"/>
</dbReference>
<protein>
    <submittedName>
        <fullName evidence="1">Uncharacterized protein</fullName>
    </submittedName>
</protein>
<reference evidence="1" key="1">
    <citation type="journal article" date="2020" name="Stud. Mycol.">
        <title>101 Dothideomycetes genomes: a test case for predicting lifestyles and emergence of pathogens.</title>
        <authorList>
            <person name="Haridas S."/>
            <person name="Albert R."/>
            <person name="Binder M."/>
            <person name="Bloem J."/>
            <person name="Labutti K."/>
            <person name="Salamov A."/>
            <person name="Andreopoulos B."/>
            <person name="Baker S."/>
            <person name="Barry K."/>
            <person name="Bills G."/>
            <person name="Bluhm B."/>
            <person name="Cannon C."/>
            <person name="Castanera R."/>
            <person name="Culley D."/>
            <person name="Daum C."/>
            <person name="Ezra D."/>
            <person name="Gonzalez J."/>
            <person name="Henrissat B."/>
            <person name="Kuo A."/>
            <person name="Liang C."/>
            <person name="Lipzen A."/>
            <person name="Lutzoni F."/>
            <person name="Magnuson J."/>
            <person name="Mondo S."/>
            <person name="Nolan M."/>
            <person name="Ohm R."/>
            <person name="Pangilinan J."/>
            <person name="Park H.-J."/>
            <person name="Ramirez L."/>
            <person name="Alfaro M."/>
            <person name="Sun H."/>
            <person name="Tritt A."/>
            <person name="Yoshinaga Y."/>
            <person name="Zwiers L.-H."/>
            <person name="Turgeon B."/>
            <person name="Goodwin S."/>
            <person name="Spatafora J."/>
            <person name="Crous P."/>
            <person name="Grigoriev I."/>
        </authorList>
    </citation>
    <scope>NUCLEOTIDE SEQUENCE</scope>
    <source>
        <strain evidence="1">ATCC 200398</strain>
    </source>
</reference>
<accession>A0ACB6QCP2</accession>
<evidence type="ECO:0000313" key="2">
    <source>
        <dbReference type="Proteomes" id="UP000799755"/>
    </source>
</evidence>